<accession>A0A2W7MYU4</accession>
<sequence>MANCDRKRVADRRLDLIEEMMEVSNAILLGEELWDRYYALLNELTEPEQDG</sequence>
<organism evidence="1 2">
    <name type="scientific">Palleronia aestuarii</name>
    <dbReference type="NCBI Taxonomy" id="568105"/>
    <lineage>
        <taxon>Bacteria</taxon>
        <taxon>Pseudomonadati</taxon>
        <taxon>Pseudomonadota</taxon>
        <taxon>Alphaproteobacteria</taxon>
        <taxon>Rhodobacterales</taxon>
        <taxon>Roseobacteraceae</taxon>
        <taxon>Palleronia</taxon>
    </lineage>
</organism>
<evidence type="ECO:0000313" key="1">
    <source>
        <dbReference type="EMBL" id="PZX11317.1"/>
    </source>
</evidence>
<name>A0A2W7MYU4_9RHOB</name>
<proteinExistence type="predicted"/>
<comment type="caution">
    <text evidence="1">The sequence shown here is derived from an EMBL/GenBank/DDBJ whole genome shotgun (WGS) entry which is preliminary data.</text>
</comment>
<dbReference type="AlphaFoldDB" id="A0A2W7MYU4"/>
<gene>
    <name evidence="1" type="ORF">LX81_03989</name>
</gene>
<dbReference type="EMBL" id="QKZL01000033">
    <property type="protein sequence ID" value="PZX11317.1"/>
    <property type="molecule type" value="Genomic_DNA"/>
</dbReference>
<reference evidence="1 2" key="1">
    <citation type="submission" date="2018-06" db="EMBL/GenBank/DDBJ databases">
        <title>Genomic Encyclopedia of Archaeal and Bacterial Type Strains, Phase II (KMG-II): from individual species to whole genera.</title>
        <authorList>
            <person name="Goeker M."/>
        </authorList>
    </citation>
    <scope>NUCLEOTIDE SEQUENCE [LARGE SCALE GENOMIC DNA]</scope>
    <source>
        <strain evidence="1 2">DSM 22009</strain>
    </source>
</reference>
<keyword evidence="2" id="KW-1185">Reference proteome</keyword>
<dbReference type="Proteomes" id="UP000248916">
    <property type="component" value="Unassembled WGS sequence"/>
</dbReference>
<protein>
    <submittedName>
        <fullName evidence="1">Uncharacterized protein</fullName>
    </submittedName>
</protein>
<dbReference type="RefSeq" id="WP_170134050.1">
    <property type="nucleotide sequence ID" value="NZ_QKZL01000033.1"/>
</dbReference>
<evidence type="ECO:0000313" key="2">
    <source>
        <dbReference type="Proteomes" id="UP000248916"/>
    </source>
</evidence>